<name>A0A1N7S647_9BURK</name>
<dbReference type="Proteomes" id="UP000187012">
    <property type="component" value="Unassembled WGS sequence"/>
</dbReference>
<evidence type="ECO:0000313" key="3">
    <source>
        <dbReference type="Proteomes" id="UP000187012"/>
    </source>
</evidence>
<feature type="domain" description="BioF2-like acetyltransferase" evidence="1">
    <location>
        <begin position="171"/>
        <end position="290"/>
    </location>
</feature>
<accession>A0A1N7S647</accession>
<dbReference type="EMBL" id="CYGX02000038">
    <property type="protein sequence ID" value="SIT42820.1"/>
    <property type="molecule type" value="Genomic_DNA"/>
</dbReference>
<dbReference type="Gene3D" id="3.40.630.30">
    <property type="match status" value="1"/>
</dbReference>
<evidence type="ECO:0000313" key="2">
    <source>
        <dbReference type="EMBL" id="SIT42820.1"/>
    </source>
</evidence>
<dbReference type="Pfam" id="PF13480">
    <property type="entry name" value="Acetyltransf_6"/>
    <property type="match status" value="1"/>
</dbReference>
<gene>
    <name evidence="2" type="ORF">BN2475_380099</name>
</gene>
<reference evidence="2 3" key="1">
    <citation type="submission" date="2016-12" db="EMBL/GenBank/DDBJ databases">
        <authorList>
            <person name="Song W.-J."/>
            <person name="Kurnit D.M."/>
        </authorList>
    </citation>
    <scope>NUCLEOTIDE SEQUENCE [LARGE SCALE GENOMIC DNA]</scope>
    <source>
        <strain evidence="2 3">STM7296</strain>
    </source>
</reference>
<dbReference type="STRING" id="1247936.BN2475_380099"/>
<protein>
    <recommendedName>
        <fullName evidence="1">BioF2-like acetyltransferase domain-containing protein</fullName>
    </recommendedName>
</protein>
<dbReference type="InterPro" id="IPR016181">
    <property type="entry name" value="Acyl_CoA_acyltransferase"/>
</dbReference>
<dbReference type="InterPro" id="IPR038740">
    <property type="entry name" value="BioF2-like_GNAT_dom"/>
</dbReference>
<organism evidence="2 3">
    <name type="scientific">Paraburkholderia ribeironis</name>
    <dbReference type="NCBI Taxonomy" id="1247936"/>
    <lineage>
        <taxon>Bacteria</taxon>
        <taxon>Pseudomonadati</taxon>
        <taxon>Pseudomonadota</taxon>
        <taxon>Betaproteobacteria</taxon>
        <taxon>Burkholderiales</taxon>
        <taxon>Burkholderiaceae</taxon>
        <taxon>Paraburkholderia</taxon>
    </lineage>
</organism>
<sequence length="344" mass="38406">MKIFADEEIVYSGLQGSTVESAAAPAPIRLLGESAAHSIFHEPWWLDIATDGHWSMAKVQRGNELLGQMPYYSTRMGGWRISRLPPLTRTLGPVIKPMGFDCARERRHRQIVTAALVEQLPQFDSFYQLFDSRIEDALAFSLRGFTVSARYTFQISPEGTIDEAWARLYGKTRNVIRSAGKKLTVAPIATPAKFMQFYETNLFERARSNAYGSSVMRQLVDAFVERKTGQLLGAYGPGGQLVAAIGLVWDQHAMYYLLSSRTAGAHCGAVSLLIWTAMQRALERKLTFDFDGFSSVGTCRFLEGFGGTLKQRLSVERMSTMYSVVRTLKRRIVSSSGTVFAHTL</sequence>
<dbReference type="AlphaFoldDB" id="A0A1N7S647"/>
<dbReference type="OrthoDB" id="116151at2"/>
<dbReference type="SUPFAM" id="SSF55729">
    <property type="entry name" value="Acyl-CoA N-acyltransferases (Nat)"/>
    <property type="match status" value="1"/>
</dbReference>
<proteinExistence type="predicted"/>
<evidence type="ECO:0000259" key="1">
    <source>
        <dbReference type="Pfam" id="PF13480"/>
    </source>
</evidence>
<keyword evidence="3" id="KW-1185">Reference proteome</keyword>